<evidence type="ECO:0000313" key="9">
    <source>
        <dbReference type="EMBL" id="SEN77209.1"/>
    </source>
</evidence>
<keyword evidence="10" id="KW-1185">Reference proteome</keyword>
<dbReference type="HAMAP" id="MF_00473">
    <property type="entry name" value="G6P_isomerase"/>
    <property type="match status" value="1"/>
</dbReference>
<comment type="subcellular location">
    <subcellularLocation>
        <location evidence="7">Cytoplasm</location>
    </subcellularLocation>
</comment>
<evidence type="ECO:0000256" key="6">
    <source>
        <dbReference type="ARBA" id="ARBA00029321"/>
    </source>
</evidence>
<dbReference type="PANTHER" id="PTHR11469">
    <property type="entry name" value="GLUCOSE-6-PHOSPHATE ISOMERASE"/>
    <property type="match status" value="1"/>
</dbReference>
<keyword evidence="7" id="KW-0963">Cytoplasm</keyword>
<dbReference type="GO" id="GO:0048029">
    <property type="term" value="F:monosaccharide binding"/>
    <property type="evidence" value="ECO:0007669"/>
    <property type="project" value="TreeGrafter"/>
</dbReference>
<dbReference type="PRINTS" id="PR00662">
    <property type="entry name" value="G6PISOMERASE"/>
</dbReference>
<dbReference type="InterPro" id="IPR001672">
    <property type="entry name" value="G6P_Isomerase"/>
</dbReference>
<keyword evidence="5 7" id="KW-0413">Isomerase</keyword>
<dbReference type="FunFam" id="3.40.50.10490:FF:000004">
    <property type="entry name" value="Glucose-6-phosphate isomerase"/>
    <property type="match status" value="1"/>
</dbReference>
<dbReference type="CDD" id="cd05015">
    <property type="entry name" value="SIS_PGI_1"/>
    <property type="match status" value="1"/>
</dbReference>
<dbReference type="SUPFAM" id="SSF53697">
    <property type="entry name" value="SIS domain"/>
    <property type="match status" value="1"/>
</dbReference>
<evidence type="ECO:0000313" key="10">
    <source>
        <dbReference type="Proteomes" id="UP000198657"/>
    </source>
</evidence>
<dbReference type="Gene3D" id="1.10.1390.10">
    <property type="match status" value="1"/>
</dbReference>
<feature type="active site" evidence="7">
    <location>
        <position position="517"/>
    </location>
</feature>
<dbReference type="NCBIfam" id="NF001211">
    <property type="entry name" value="PRK00179.1"/>
    <property type="match status" value="1"/>
</dbReference>
<dbReference type="InterPro" id="IPR023096">
    <property type="entry name" value="G6P_Isomerase_C"/>
</dbReference>
<proteinExistence type="inferred from homology"/>
<dbReference type="Pfam" id="PF00342">
    <property type="entry name" value="PGI"/>
    <property type="match status" value="1"/>
</dbReference>
<evidence type="ECO:0000256" key="5">
    <source>
        <dbReference type="ARBA" id="ARBA00023235"/>
    </source>
</evidence>
<dbReference type="Proteomes" id="UP000198657">
    <property type="component" value="Unassembled WGS sequence"/>
</dbReference>
<dbReference type="GO" id="GO:0004347">
    <property type="term" value="F:glucose-6-phosphate isomerase activity"/>
    <property type="evidence" value="ECO:0007669"/>
    <property type="project" value="UniProtKB-UniRule"/>
</dbReference>
<comment type="pathway">
    <text evidence="7">Carbohydrate biosynthesis; gluconeogenesis.</text>
</comment>
<evidence type="ECO:0000256" key="3">
    <source>
        <dbReference type="ARBA" id="ARBA00022432"/>
    </source>
</evidence>
<name>A0A1H8J939_9FLAO</name>
<dbReference type="EC" id="5.3.1.9" evidence="7"/>
<dbReference type="UniPathway" id="UPA00109">
    <property type="reaction ID" value="UER00181"/>
</dbReference>
<dbReference type="Gene3D" id="3.40.50.10490">
    <property type="entry name" value="Glucose-6-phosphate isomerase like protein, domain 1"/>
    <property type="match status" value="2"/>
</dbReference>
<dbReference type="OrthoDB" id="140919at2"/>
<dbReference type="InterPro" id="IPR035476">
    <property type="entry name" value="SIS_PGI_1"/>
</dbReference>
<dbReference type="RefSeq" id="WP_091166329.1">
    <property type="nucleotide sequence ID" value="NZ_CBCSFM010000001.1"/>
</dbReference>
<dbReference type="PANTHER" id="PTHR11469:SF1">
    <property type="entry name" value="GLUCOSE-6-PHOSPHATE ISOMERASE"/>
    <property type="match status" value="1"/>
</dbReference>
<evidence type="ECO:0000256" key="7">
    <source>
        <dbReference type="HAMAP-Rule" id="MF_00473"/>
    </source>
</evidence>
<organism evidence="9 10">
    <name type="scientific">Flavobacterium sinopsychrotolerans</name>
    <dbReference type="NCBI Taxonomy" id="604089"/>
    <lineage>
        <taxon>Bacteria</taxon>
        <taxon>Pseudomonadati</taxon>
        <taxon>Bacteroidota</taxon>
        <taxon>Flavobacteriia</taxon>
        <taxon>Flavobacteriales</taxon>
        <taxon>Flavobacteriaceae</taxon>
        <taxon>Flavobacterium</taxon>
    </lineage>
</organism>
<dbReference type="EMBL" id="FODN01000001">
    <property type="protein sequence ID" value="SEN77209.1"/>
    <property type="molecule type" value="Genomic_DNA"/>
</dbReference>
<protein>
    <recommendedName>
        <fullName evidence="7">Glucose-6-phosphate isomerase</fullName>
        <shortName evidence="7">GPI</shortName>
        <ecNumber evidence="7">5.3.1.9</ecNumber>
    </recommendedName>
    <alternativeName>
        <fullName evidence="7">Phosphoglucose isomerase</fullName>
        <shortName evidence="7">PGI</shortName>
    </alternativeName>
    <alternativeName>
        <fullName evidence="7">Phosphohexose isomerase</fullName>
        <shortName evidence="7">PHI</shortName>
    </alternativeName>
</protein>
<feature type="active site" evidence="7">
    <location>
        <position position="389"/>
    </location>
</feature>
<keyword evidence="4 7" id="KW-0324">Glycolysis</keyword>
<dbReference type="STRING" id="604089.SAMN04487942_0913"/>
<feature type="active site" description="Proton donor" evidence="7">
    <location>
        <position position="358"/>
    </location>
</feature>
<keyword evidence="3 7" id="KW-0312">Gluconeogenesis</keyword>
<comment type="function">
    <text evidence="7">Catalyzes the reversible isomerization of glucose-6-phosphate to fructose-6-phosphate.</text>
</comment>
<dbReference type="InterPro" id="IPR018189">
    <property type="entry name" value="Phosphoglucose_isomerase_CS"/>
</dbReference>
<dbReference type="InterPro" id="IPR046348">
    <property type="entry name" value="SIS_dom_sf"/>
</dbReference>
<dbReference type="UniPathway" id="UPA00138"/>
<evidence type="ECO:0000256" key="8">
    <source>
        <dbReference type="RuleBase" id="RU000612"/>
    </source>
</evidence>
<comment type="pathway">
    <text evidence="1 7 8">Carbohydrate degradation; glycolysis; D-glyceraldehyde 3-phosphate and glycerone phosphate from D-glucose: step 2/4.</text>
</comment>
<dbReference type="CDD" id="cd05016">
    <property type="entry name" value="SIS_PGI_2"/>
    <property type="match status" value="1"/>
</dbReference>
<dbReference type="GO" id="GO:0006094">
    <property type="term" value="P:gluconeogenesis"/>
    <property type="evidence" value="ECO:0007669"/>
    <property type="project" value="UniProtKB-UniRule"/>
</dbReference>
<reference evidence="10" key="1">
    <citation type="submission" date="2016-10" db="EMBL/GenBank/DDBJ databases">
        <authorList>
            <person name="Varghese N."/>
            <person name="Submissions S."/>
        </authorList>
    </citation>
    <scope>NUCLEOTIDE SEQUENCE [LARGE SCALE GENOMIC DNA]</scope>
    <source>
        <strain evidence="10">CGMCC 1.8704</strain>
    </source>
</reference>
<dbReference type="GO" id="GO:0097367">
    <property type="term" value="F:carbohydrate derivative binding"/>
    <property type="evidence" value="ECO:0007669"/>
    <property type="project" value="InterPro"/>
</dbReference>
<sequence>MALNTINPTETNAWKKLELHYNEMQKASMQELFQLDPSRANTFNLKWNNFLIDFSKNIINKETIQLLLELANEVGLKSAIADYFDGAIINQTENRAVLHTALRANESAVVKVDGIDVIPEIYEVKNKIKAFTNEVTSGGRTGFTGKAFTDVVNIGIGGSDLGPAMVIEALQFYKNHLNIHFVSNVDGDHVNEIIKKLNPETTLFVIVSKTFTTQETLTNSETIRKWFLSRDFGTVQEDVAKHFVAVSTNIQKVTEFGINPDNVFPMWDWVGGRFSLWSAVGLTISLAVGYDNFNDLLKGANEMDEHFKTADFDQNMPVTLALLSIWYNNFFGAESEALIPYTQYLQKLAPYLQQGTMESNGKSVGRDGNPVNYQTGTIIWGEPGTNAQHAFFQLIHQGTKLIPADFIGFITPLYGDDDHHNKLMSNFFAQTEALMHGKSEEQVQAEFDKQGIAAEKAKFLLPFKVFAGNKPTNTILIQKLTPETLGSLIALYEHKIFVQGIIWNIFSFDQWGVELGKQLANSILEEIHTKTVKSHDGSTAFLLNHFLRSK</sequence>
<dbReference type="GO" id="GO:0006096">
    <property type="term" value="P:glycolytic process"/>
    <property type="evidence" value="ECO:0007669"/>
    <property type="project" value="UniProtKB-UniRule"/>
</dbReference>
<dbReference type="GO" id="GO:0005829">
    <property type="term" value="C:cytosol"/>
    <property type="evidence" value="ECO:0007669"/>
    <property type="project" value="TreeGrafter"/>
</dbReference>
<dbReference type="InterPro" id="IPR035482">
    <property type="entry name" value="SIS_PGI_2"/>
</dbReference>
<dbReference type="AlphaFoldDB" id="A0A1H8J939"/>
<comment type="similarity">
    <text evidence="2 7 8">Belongs to the GPI family.</text>
</comment>
<evidence type="ECO:0000256" key="4">
    <source>
        <dbReference type="ARBA" id="ARBA00023152"/>
    </source>
</evidence>
<dbReference type="GO" id="GO:0051156">
    <property type="term" value="P:glucose 6-phosphate metabolic process"/>
    <property type="evidence" value="ECO:0007669"/>
    <property type="project" value="TreeGrafter"/>
</dbReference>
<dbReference type="PROSITE" id="PS51463">
    <property type="entry name" value="P_GLUCOSE_ISOMERASE_3"/>
    <property type="match status" value="1"/>
</dbReference>
<accession>A0A1H8J939</accession>
<comment type="catalytic activity">
    <reaction evidence="6 7 8">
        <text>alpha-D-glucose 6-phosphate = beta-D-fructose 6-phosphate</text>
        <dbReference type="Rhea" id="RHEA:11816"/>
        <dbReference type="ChEBI" id="CHEBI:57634"/>
        <dbReference type="ChEBI" id="CHEBI:58225"/>
        <dbReference type="EC" id="5.3.1.9"/>
    </reaction>
</comment>
<dbReference type="PROSITE" id="PS00765">
    <property type="entry name" value="P_GLUCOSE_ISOMERASE_1"/>
    <property type="match status" value="1"/>
</dbReference>
<evidence type="ECO:0000256" key="2">
    <source>
        <dbReference type="ARBA" id="ARBA00006604"/>
    </source>
</evidence>
<gene>
    <name evidence="7" type="primary">pgi</name>
    <name evidence="9" type="ORF">SAMN04487942_0913</name>
</gene>
<dbReference type="PROSITE" id="PS00174">
    <property type="entry name" value="P_GLUCOSE_ISOMERASE_2"/>
    <property type="match status" value="1"/>
</dbReference>
<evidence type="ECO:0000256" key="1">
    <source>
        <dbReference type="ARBA" id="ARBA00004926"/>
    </source>
</evidence>